<dbReference type="STRING" id="282301.A0A267G8R9"/>
<evidence type="ECO:0000256" key="2">
    <source>
        <dbReference type="ARBA" id="ARBA00023203"/>
    </source>
</evidence>
<dbReference type="GO" id="GO:0030042">
    <property type="term" value="P:actin filament depolymerization"/>
    <property type="evidence" value="ECO:0007669"/>
    <property type="project" value="InterPro"/>
</dbReference>
<sequence length="141" mass="16160">MASGVSVDPQVEEHFKAIKIGHRYRYIVFHIVNDSTITTERIVEESSYEDFVDSLPRNDCRYIIYDYAYTLEDGGKREKLLFIHWAPDVCKIRCKMIYASSKDAIKHKLRGVVEIQANDISEVAEDCIRDRLKAAGASGDK</sequence>
<name>A0A267G8R9_9PLAT</name>
<gene>
    <name evidence="6" type="ORF">BOX15_Mlig012925g2</name>
    <name evidence="7" type="ORF">BOX15_Mlig012925g3</name>
    <name evidence="5" type="ORF">BOX15_Mlig012925g6</name>
    <name evidence="4" type="ORF">BOX15_Mlig031063g1</name>
</gene>
<accession>A0A267G8R9</accession>
<proteinExistence type="inferred from homology"/>
<evidence type="ECO:0000313" key="4">
    <source>
        <dbReference type="EMBL" id="PAA46162.1"/>
    </source>
</evidence>
<dbReference type="Proteomes" id="UP000215902">
    <property type="component" value="Unassembled WGS sequence"/>
</dbReference>
<dbReference type="SMART" id="SM00102">
    <property type="entry name" value="ADF"/>
    <property type="match status" value="1"/>
</dbReference>
<evidence type="ECO:0000313" key="5">
    <source>
        <dbReference type="EMBL" id="PAA81807.1"/>
    </source>
</evidence>
<organism evidence="5 8">
    <name type="scientific">Macrostomum lignano</name>
    <dbReference type="NCBI Taxonomy" id="282301"/>
    <lineage>
        <taxon>Eukaryota</taxon>
        <taxon>Metazoa</taxon>
        <taxon>Spiralia</taxon>
        <taxon>Lophotrochozoa</taxon>
        <taxon>Platyhelminthes</taxon>
        <taxon>Rhabditophora</taxon>
        <taxon>Macrostomorpha</taxon>
        <taxon>Macrostomida</taxon>
        <taxon>Macrostomidae</taxon>
        <taxon>Macrostomum</taxon>
    </lineage>
</organism>
<dbReference type="PROSITE" id="PS51263">
    <property type="entry name" value="ADF_H"/>
    <property type="match status" value="1"/>
</dbReference>
<dbReference type="Gene3D" id="3.40.20.10">
    <property type="entry name" value="Severin"/>
    <property type="match status" value="1"/>
</dbReference>
<dbReference type="InterPro" id="IPR002108">
    <property type="entry name" value="ADF-H"/>
</dbReference>
<dbReference type="EMBL" id="NIVC01000512">
    <property type="protein sequence ID" value="PAA81807.1"/>
    <property type="molecule type" value="Genomic_DNA"/>
</dbReference>
<dbReference type="EMBL" id="NIVC01000511">
    <property type="protein sequence ID" value="PAA81829.1"/>
    <property type="molecule type" value="Genomic_DNA"/>
</dbReference>
<comment type="similarity">
    <text evidence="1">Belongs to the actin-binding proteins ADF family.</text>
</comment>
<keyword evidence="8" id="KW-1185">Reference proteome</keyword>
<dbReference type="GO" id="GO:0015629">
    <property type="term" value="C:actin cytoskeleton"/>
    <property type="evidence" value="ECO:0007669"/>
    <property type="project" value="InterPro"/>
</dbReference>
<evidence type="ECO:0000313" key="8">
    <source>
        <dbReference type="Proteomes" id="UP000215902"/>
    </source>
</evidence>
<dbReference type="InterPro" id="IPR029006">
    <property type="entry name" value="ADF-H/Gelsolin-like_dom_sf"/>
</dbReference>
<dbReference type="PANTHER" id="PTHR11913">
    <property type="entry name" value="COFILIN-RELATED"/>
    <property type="match status" value="1"/>
</dbReference>
<comment type="caution">
    <text evidence="5">The sequence shown here is derived from an EMBL/GenBank/DDBJ whole genome shotgun (WGS) entry which is preliminary data.</text>
</comment>
<keyword evidence="2" id="KW-0009">Actin-binding</keyword>
<dbReference type="SUPFAM" id="SSF55753">
    <property type="entry name" value="Actin depolymerizing proteins"/>
    <property type="match status" value="1"/>
</dbReference>
<protein>
    <recommendedName>
        <fullName evidence="3">ADF-H domain-containing protein</fullName>
    </recommendedName>
</protein>
<dbReference type="EMBL" id="NIVC01005020">
    <property type="protein sequence ID" value="PAA46162.1"/>
    <property type="molecule type" value="Genomic_DNA"/>
</dbReference>
<dbReference type="EMBL" id="NIVC01000511">
    <property type="protein sequence ID" value="PAA81817.1"/>
    <property type="molecule type" value="Genomic_DNA"/>
</dbReference>
<dbReference type="InterPro" id="IPR017904">
    <property type="entry name" value="ADF/Cofilin"/>
</dbReference>
<feature type="domain" description="ADF-H" evidence="3">
    <location>
        <begin position="2"/>
        <end position="133"/>
    </location>
</feature>
<dbReference type="AlphaFoldDB" id="A0A267G8R9"/>
<evidence type="ECO:0000313" key="6">
    <source>
        <dbReference type="EMBL" id="PAA81817.1"/>
    </source>
</evidence>
<evidence type="ECO:0000259" key="3">
    <source>
        <dbReference type="PROSITE" id="PS51263"/>
    </source>
</evidence>
<evidence type="ECO:0000256" key="1">
    <source>
        <dbReference type="ARBA" id="ARBA00006844"/>
    </source>
</evidence>
<dbReference type="Pfam" id="PF00241">
    <property type="entry name" value="Cofilin_ADF"/>
    <property type="match status" value="1"/>
</dbReference>
<evidence type="ECO:0000313" key="7">
    <source>
        <dbReference type="EMBL" id="PAA81829.1"/>
    </source>
</evidence>
<dbReference type="OrthoDB" id="10249245at2759"/>
<dbReference type="GO" id="GO:0003779">
    <property type="term" value="F:actin binding"/>
    <property type="evidence" value="ECO:0007669"/>
    <property type="project" value="UniProtKB-KW"/>
</dbReference>
<dbReference type="CDD" id="cd11286">
    <property type="entry name" value="ADF_cofilin_like"/>
    <property type="match status" value="1"/>
</dbReference>
<reference evidence="5 8" key="1">
    <citation type="submission" date="2017-06" db="EMBL/GenBank/DDBJ databases">
        <title>A platform for efficient transgenesis in Macrostomum lignano, a flatworm model organism for stem cell research.</title>
        <authorList>
            <person name="Berezikov E."/>
        </authorList>
    </citation>
    <scope>NUCLEOTIDE SEQUENCE [LARGE SCALE GENOMIC DNA]</scope>
    <source>
        <strain evidence="5">DV1</strain>
        <tissue evidence="5">Whole organism</tissue>
    </source>
</reference>